<keyword evidence="7" id="KW-1133">Transmembrane helix</keyword>
<dbReference type="InterPro" id="IPR002659">
    <property type="entry name" value="Glyco_trans_31"/>
</dbReference>
<dbReference type="GO" id="GO:0016758">
    <property type="term" value="F:hexosyltransferase activity"/>
    <property type="evidence" value="ECO:0007669"/>
    <property type="project" value="InterPro"/>
</dbReference>
<dbReference type="OrthoDB" id="115198at2759"/>
<dbReference type="AlphaFoldDB" id="A0A423U8Z7"/>
<comment type="similarity">
    <text evidence="2 10">Belongs to the glycosyltransferase 31 family.</text>
</comment>
<accession>A0A423U8Z7</accession>
<protein>
    <recommendedName>
        <fullName evidence="10">Hexosyltransferase</fullName>
        <ecNumber evidence="10">2.4.1.-</ecNumber>
    </recommendedName>
</protein>
<evidence type="ECO:0000313" key="11">
    <source>
        <dbReference type="EMBL" id="ROT85190.1"/>
    </source>
</evidence>
<evidence type="ECO:0000256" key="8">
    <source>
        <dbReference type="ARBA" id="ARBA00023034"/>
    </source>
</evidence>
<dbReference type="EC" id="2.4.1.-" evidence="10"/>
<keyword evidence="3 10" id="KW-0328">Glycosyltransferase</keyword>
<dbReference type="Proteomes" id="UP000283509">
    <property type="component" value="Unassembled WGS sequence"/>
</dbReference>
<reference evidence="11 12" key="2">
    <citation type="submission" date="2019-01" db="EMBL/GenBank/DDBJ databases">
        <title>The decoding of complex shrimp genome reveals the adaptation for benthos swimmer, frequently molting mechanism and breeding impact on genome.</title>
        <authorList>
            <person name="Sun Y."/>
            <person name="Gao Y."/>
            <person name="Yu Y."/>
        </authorList>
    </citation>
    <scope>NUCLEOTIDE SEQUENCE [LARGE SCALE GENOMIC DNA]</scope>
    <source>
        <tissue evidence="11">Muscle</tissue>
    </source>
</reference>
<evidence type="ECO:0000256" key="5">
    <source>
        <dbReference type="ARBA" id="ARBA00022692"/>
    </source>
</evidence>
<evidence type="ECO:0000256" key="10">
    <source>
        <dbReference type="RuleBase" id="RU363063"/>
    </source>
</evidence>
<evidence type="ECO:0000256" key="4">
    <source>
        <dbReference type="ARBA" id="ARBA00022679"/>
    </source>
</evidence>
<dbReference type="GO" id="GO:0000139">
    <property type="term" value="C:Golgi membrane"/>
    <property type="evidence" value="ECO:0007669"/>
    <property type="project" value="UniProtKB-SubCell"/>
</dbReference>
<evidence type="ECO:0000256" key="3">
    <source>
        <dbReference type="ARBA" id="ARBA00022676"/>
    </source>
</evidence>
<evidence type="ECO:0000256" key="6">
    <source>
        <dbReference type="ARBA" id="ARBA00022968"/>
    </source>
</evidence>
<keyword evidence="4 11" id="KW-0808">Transferase</keyword>
<evidence type="ECO:0000256" key="2">
    <source>
        <dbReference type="ARBA" id="ARBA00008661"/>
    </source>
</evidence>
<keyword evidence="8 10" id="KW-0333">Golgi apparatus</keyword>
<dbReference type="PANTHER" id="PTHR11214:SF364">
    <property type="entry name" value="HEXOSYLTRANSFERASE"/>
    <property type="match status" value="1"/>
</dbReference>
<comment type="subcellular location">
    <subcellularLocation>
        <location evidence="1 10">Golgi apparatus membrane</location>
        <topology evidence="1 10">Single-pass type II membrane protein</topology>
    </subcellularLocation>
</comment>
<dbReference type="Gene3D" id="3.90.550.50">
    <property type="match status" value="1"/>
</dbReference>
<evidence type="ECO:0000256" key="9">
    <source>
        <dbReference type="ARBA" id="ARBA00023136"/>
    </source>
</evidence>
<gene>
    <name evidence="11" type="ORF">C7M84_020598</name>
</gene>
<proteinExistence type="inferred from homology"/>
<evidence type="ECO:0000256" key="1">
    <source>
        <dbReference type="ARBA" id="ARBA00004323"/>
    </source>
</evidence>
<keyword evidence="6" id="KW-0735">Signal-anchor</keyword>
<keyword evidence="5" id="KW-0812">Transmembrane</keyword>
<comment type="caution">
    <text evidence="11">The sequence shown here is derived from an EMBL/GenBank/DDBJ whole genome shotgun (WGS) entry which is preliminary data.</text>
</comment>
<keyword evidence="9" id="KW-0472">Membrane</keyword>
<sequence>MQVPWTLHADDDILIDVFALAKVLQSVDANSTEKFLCHSGTSPVLRKGKWSVDVAEYPALEYPYYCAGGMWILQTKQIPRLLEASKVAPFLWVDDVYICGILREHAGIKQMHLNDKYTFEFNITHLGTLFEGTPSPLPRQSNANTSTPVIVSAFIAEPALNHPYTAKRTTTHPHTVPLNITPYVPPSTPATCLTPTNEIPEASASGTFTMAPTTMPLMSTVSQALPQGTVTPSASKPMNLMPVTRFLGSGDAVGRTIPQ</sequence>
<keyword evidence="12" id="KW-1185">Reference proteome</keyword>
<reference evidence="11 12" key="1">
    <citation type="submission" date="2018-04" db="EMBL/GenBank/DDBJ databases">
        <authorList>
            <person name="Zhang X."/>
            <person name="Yuan J."/>
            <person name="Li F."/>
            <person name="Xiang J."/>
        </authorList>
    </citation>
    <scope>NUCLEOTIDE SEQUENCE [LARGE SCALE GENOMIC DNA]</scope>
    <source>
        <tissue evidence="11">Muscle</tissue>
    </source>
</reference>
<dbReference type="Pfam" id="PF01762">
    <property type="entry name" value="Galactosyl_T"/>
    <property type="match status" value="1"/>
</dbReference>
<organism evidence="11 12">
    <name type="scientific">Penaeus vannamei</name>
    <name type="common">Whiteleg shrimp</name>
    <name type="synonym">Litopenaeus vannamei</name>
    <dbReference type="NCBI Taxonomy" id="6689"/>
    <lineage>
        <taxon>Eukaryota</taxon>
        <taxon>Metazoa</taxon>
        <taxon>Ecdysozoa</taxon>
        <taxon>Arthropoda</taxon>
        <taxon>Crustacea</taxon>
        <taxon>Multicrustacea</taxon>
        <taxon>Malacostraca</taxon>
        <taxon>Eumalacostraca</taxon>
        <taxon>Eucarida</taxon>
        <taxon>Decapoda</taxon>
        <taxon>Dendrobranchiata</taxon>
        <taxon>Penaeoidea</taxon>
        <taxon>Penaeidae</taxon>
        <taxon>Penaeus</taxon>
    </lineage>
</organism>
<dbReference type="GO" id="GO:0006493">
    <property type="term" value="P:protein O-linked glycosylation"/>
    <property type="evidence" value="ECO:0007669"/>
    <property type="project" value="TreeGrafter"/>
</dbReference>
<evidence type="ECO:0000313" key="12">
    <source>
        <dbReference type="Proteomes" id="UP000283509"/>
    </source>
</evidence>
<name>A0A423U8Z7_PENVA</name>
<evidence type="ECO:0000256" key="7">
    <source>
        <dbReference type="ARBA" id="ARBA00022989"/>
    </source>
</evidence>
<dbReference type="EMBL" id="QCYY01000409">
    <property type="protein sequence ID" value="ROT85190.1"/>
    <property type="molecule type" value="Genomic_DNA"/>
</dbReference>
<dbReference type="PANTHER" id="PTHR11214">
    <property type="entry name" value="BETA-1,3-N-ACETYLGLUCOSAMINYLTRANSFERASE"/>
    <property type="match status" value="1"/>
</dbReference>